<dbReference type="PROSITE" id="PS51257">
    <property type="entry name" value="PROKAR_LIPOPROTEIN"/>
    <property type="match status" value="1"/>
</dbReference>
<keyword evidence="2" id="KW-1185">Reference proteome</keyword>
<comment type="caution">
    <text evidence="1">The sequence shown here is derived from an EMBL/GenBank/DDBJ whole genome shotgun (WGS) entry which is preliminary data.</text>
</comment>
<accession>A0ABW3HYW8</accession>
<evidence type="ECO:0000313" key="2">
    <source>
        <dbReference type="Proteomes" id="UP001596997"/>
    </source>
</evidence>
<reference evidence="2" key="1">
    <citation type="journal article" date="2019" name="Int. J. Syst. Evol. Microbiol.">
        <title>The Global Catalogue of Microorganisms (GCM) 10K type strain sequencing project: providing services to taxonomists for standard genome sequencing and annotation.</title>
        <authorList>
            <consortium name="The Broad Institute Genomics Platform"/>
            <consortium name="The Broad Institute Genome Sequencing Center for Infectious Disease"/>
            <person name="Wu L."/>
            <person name="Ma J."/>
        </authorList>
    </citation>
    <scope>NUCLEOTIDE SEQUENCE [LARGE SCALE GENOMIC DNA]</scope>
    <source>
        <strain evidence="2">CCUG 62114</strain>
    </source>
</reference>
<organism evidence="1 2">
    <name type="scientific">Pseudofulvibacter geojedonensis</name>
    <dbReference type="NCBI Taxonomy" id="1123758"/>
    <lineage>
        <taxon>Bacteria</taxon>
        <taxon>Pseudomonadati</taxon>
        <taxon>Bacteroidota</taxon>
        <taxon>Flavobacteriia</taxon>
        <taxon>Flavobacteriales</taxon>
        <taxon>Flavobacteriaceae</taxon>
        <taxon>Pseudofulvibacter</taxon>
    </lineage>
</organism>
<proteinExistence type="predicted"/>
<name>A0ABW3HYW8_9FLAO</name>
<evidence type="ECO:0008006" key="3">
    <source>
        <dbReference type="Google" id="ProtNLM"/>
    </source>
</evidence>
<protein>
    <recommendedName>
        <fullName evidence="3">Lipoprotein</fullName>
    </recommendedName>
</protein>
<dbReference type="Proteomes" id="UP001596997">
    <property type="component" value="Unassembled WGS sequence"/>
</dbReference>
<dbReference type="RefSeq" id="WP_377712708.1">
    <property type="nucleotide sequence ID" value="NZ_JBHTJM010000002.1"/>
</dbReference>
<gene>
    <name evidence="1" type="ORF">ACFQ1O_01835</name>
</gene>
<evidence type="ECO:0000313" key="1">
    <source>
        <dbReference type="EMBL" id="MFD0962740.1"/>
    </source>
</evidence>
<sequence>MRNAILTLLSILFIVAISSCRKDFSTSASSGNLTFSKDTVYLDTVFTNIGSSTYNLKVYNNSGDDIHIPTIELGRGTNSNFRLNVDGIAGQYFENIEIKSKDSIFIFIETTVDILDETTTATEFLYKDSIIFDGVRNYQDVKLVTLVKDAEFIYPAALNDGELNNFDLTPAQLNWTNEKPYVIYGYPTVPNGETLTIEEGARIHFHRNSGLIVSNGATITADGDISSDQDLLEKEIIFEGDRLEPLYSDIPGQWGTIWLQEGSTNNLFDHVTIKNGTIGLRNDLNDGNLTTTLNNVQLYNHSVNAILAIGGNIEANNLIAGNCGQATVALTAGGTYNFNHCTLTNYWTNGFRSFPTLLVSNQLQAGETLIVGDLLAANFTNTIVYGNENLEFNLEKNNSAAFNYNFTNCLLRFNDTNQQFANNPLYDFSNTLGGGEYSMNIYNNNPNFLNQSNNEFLIELGNSPADDTGVLTGLTEDILGNTRSSGNTDMGAYQADVFPTDD</sequence>
<dbReference type="EMBL" id="JBHTJM010000002">
    <property type="protein sequence ID" value="MFD0962740.1"/>
    <property type="molecule type" value="Genomic_DNA"/>
</dbReference>